<comment type="caution">
    <text evidence="2">The sequence shown here is derived from an EMBL/GenBank/DDBJ whole genome shotgun (WGS) entry which is preliminary data.</text>
</comment>
<name>A0A6A5BNW6_NAEFO</name>
<dbReference type="SUPFAM" id="SSF54236">
    <property type="entry name" value="Ubiquitin-like"/>
    <property type="match status" value="1"/>
</dbReference>
<evidence type="ECO:0000313" key="3">
    <source>
        <dbReference type="Proteomes" id="UP000444721"/>
    </source>
</evidence>
<reference evidence="2 3" key="1">
    <citation type="journal article" date="2019" name="Sci. Rep.">
        <title>Nanopore sequencing improves the draft genome of the human pathogenic amoeba Naegleria fowleri.</title>
        <authorList>
            <person name="Liechti N."/>
            <person name="Schurch N."/>
            <person name="Bruggmann R."/>
            <person name="Wittwer M."/>
        </authorList>
    </citation>
    <scope>NUCLEOTIDE SEQUENCE [LARGE SCALE GENOMIC DNA]</scope>
    <source>
        <strain evidence="2 3">ATCC 30894</strain>
    </source>
</reference>
<dbReference type="GeneID" id="68113849"/>
<evidence type="ECO:0000256" key="1">
    <source>
        <dbReference type="SAM" id="MobiDB-lite"/>
    </source>
</evidence>
<dbReference type="VEuPathDB" id="AmoebaDB:FDP41_006631"/>
<keyword evidence="3" id="KW-1185">Reference proteome</keyword>
<dbReference type="AlphaFoldDB" id="A0A6A5BNW6"/>
<organism evidence="2 3">
    <name type="scientific">Naegleria fowleri</name>
    <name type="common">Brain eating amoeba</name>
    <dbReference type="NCBI Taxonomy" id="5763"/>
    <lineage>
        <taxon>Eukaryota</taxon>
        <taxon>Discoba</taxon>
        <taxon>Heterolobosea</taxon>
        <taxon>Tetramitia</taxon>
        <taxon>Eutetramitia</taxon>
        <taxon>Vahlkampfiidae</taxon>
        <taxon>Naegleria</taxon>
    </lineage>
</organism>
<dbReference type="EMBL" id="VFQX01000052">
    <property type="protein sequence ID" value="KAF0974599.1"/>
    <property type="molecule type" value="Genomic_DNA"/>
</dbReference>
<sequence>MSSYDDDYDDEDLDVPTTETQKPKGIGSLSIGLSLAQSGKSQKDKTEQELLGEEVTILFKLESRGGEVKKHSVNMGRPIEYLKLLLEREHGINFDSQQMFVGSKELANFLSLQDIPEIDPKKENVIVVKEV</sequence>
<dbReference type="PANTHER" id="PTHR41749:SF1">
    <property type="entry name" value="UBIQUITIN-LIKE DOMAIN-CONTAINING PROTEIN"/>
    <property type="match status" value="1"/>
</dbReference>
<feature type="compositionally biased region" description="Acidic residues" evidence="1">
    <location>
        <begin position="1"/>
        <end position="14"/>
    </location>
</feature>
<dbReference type="OMA" id="DSQQMFV"/>
<gene>
    <name evidence="2" type="ORF">FDP41_006631</name>
</gene>
<dbReference type="Proteomes" id="UP000444721">
    <property type="component" value="Unassembled WGS sequence"/>
</dbReference>
<dbReference type="OrthoDB" id="533313at2759"/>
<dbReference type="InterPro" id="IPR029071">
    <property type="entry name" value="Ubiquitin-like_domsf"/>
</dbReference>
<dbReference type="VEuPathDB" id="AmoebaDB:NF0057970"/>
<feature type="region of interest" description="Disordered" evidence="1">
    <location>
        <begin position="1"/>
        <end position="27"/>
    </location>
</feature>
<protein>
    <recommendedName>
        <fullName evidence="4">Ubiquitin-like domain-containing protein</fullName>
    </recommendedName>
</protein>
<evidence type="ECO:0000313" key="2">
    <source>
        <dbReference type="EMBL" id="KAF0974599.1"/>
    </source>
</evidence>
<proteinExistence type="predicted"/>
<accession>A0A6A5BNW6</accession>
<evidence type="ECO:0008006" key="4">
    <source>
        <dbReference type="Google" id="ProtNLM"/>
    </source>
</evidence>
<dbReference type="RefSeq" id="XP_044559312.1">
    <property type="nucleotide sequence ID" value="XM_044710288.1"/>
</dbReference>
<dbReference type="PANTHER" id="PTHR41749">
    <property type="entry name" value="UBIQUITIN-LIKE DOMAIN-CONTAINING PROTEIN"/>
    <property type="match status" value="1"/>
</dbReference>